<dbReference type="STRING" id="490629.SAMN05216266_102188"/>
<gene>
    <name evidence="2" type="ORF">SAMN05216266_102188</name>
</gene>
<evidence type="ECO:0000256" key="1">
    <source>
        <dbReference type="SAM" id="SignalP"/>
    </source>
</evidence>
<organism evidence="2 3">
    <name type="scientific">Amycolatopsis marina</name>
    <dbReference type="NCBI Taxonomy" id="490629"/>
    <lineage>
        <taxon>Bacteria</taxon>
        <taxon>Bacillati</taxon>
        <taxon>Actinomycetota</taxon>
        <taxon>Actinomycetes</taxon>
        <taxon>Pseudonocardiales</taxon>
        <taxon>Pseudonocardiaceae</taxon>
        <taxon>Amycolatopsis</taxon>
    </lineage>
</organism>
<evidence type="ECO:0000313" key="2">
    <source>
        <dbReference type="EMBL" id="SFA91879.1"/>
    </source>
</evidence>
<accession>A0A1I0WSZ1</accession>
<keyword evidence="3" id="KW-1185">Reference proteome</keyword>
<reference evidence="3" key="1">
    <citation type="submission" date="2016-10" db="EMBL/GenBank/DDBJ databases">
        <authorList>
            <person name="Varghese N."/>
            <person name="Submissions S."/>
        </authorList>
    </citation>
    <scope>NUCLEOTIDE SEQUENCE [LARGE SCALE GENOMIC DNA]</scope>
    <source>
        <strain evidence="3">CGMCC 4.3568</strain>
    </source>
</reference>
<sequence length="181" mass="18374">MITSAKQLLSALGKPATVAVLAAATLTIAPLAATAAPTADATAPGSPAVAPAEPGFSVQGAGDGTPAGAVQWFRNRIGSTAYQELCEKAVENAYGVTGVWASANAHWFGASPKHPGNHNPPTGAFVYWNIGQYGHVGISDGAGGFYATSVGGRIGHVTKSGGGYSYYRGYRGWTPAAVPRR</sequence>
<proteinExistence type="predicted"/>
<protein>
    <recommendedName>
        <fullName evidence="4">CHAP domain-containing protein</fullName>
    </recommendedName>
</protein>
<feature type="chain" id="PRO_5017259112" description="CHAP domain-containing protein" evidence="1">
    <location>
        <begin position="36"/>
        <end position="181"/>
    </location>
</feature>
<evidence type="ECO:0008006" key="4">
    <source>
        <dbReference type="Google" id="ProtNLM"/>
    </source>
</evidence>
<feature type="signal peptide" evidence="1">
    <location>
        <begin position="1"/>
        <end position="35"/>
    </location>
</feature>
<dbReference type="AlphaFoldDB" id="A0A1I0WSZ1"/>
<dbReference type="Proteomes" id="UP000243799">
    <property type="component" value="Unassembled WGS sequence"/>
</dbReference>
<keyword evidence="1" id="KW-0732">Signal</keyword>
<evidence type="ECO:0000313" key="3">
    <source>
        <dbReference type="Proteomes" id="UP000243799"/>
    </source>
</evidence>
<dbReference type="EMBL" id="FOKG01000002">
    <property type="protein sequence ID" value="SFA91879.1"/>
    <property type="molecule type" value="Genomic_DNA"/>
</dbReference>
<name>A0A1I0WSZ1_9PSEU</name>